<evidence type="ECO:0000256" key="2">
    <source>
        <dbReference type="ARBA" id="ARBA00022803"/>
    </source>
</evidence>
<keyword evidence="7" id="KW-1185">Reference proteome</keyword>
<dbReference type="SMART" id="SM00028">
    <property type="entry name" value="TPR"/>
    <property type="match status" value="4"/>
</dbReference>
<dbReference type="PANTHER" id="PTHR16193:SF0">
    <property type="entry name" value="TETRATRICOPEPTIDE REPEAT PROTEIN 27"/>
    <property type="match status" value="1"/>
</dbReference>
<feature type="domain" description="LytR/CpsA/Psr regulator C-terminal" evidence="5">
    <location>
        <begin position="384"/>
        <end position="467"/>
    </location>
</feature>
<dbReference type="PANTHER" id="PTHR16193">
    <property type="entry name" value="TETRATRICOPEPTIDE REPEAT PROTEIN 27"/>
    <property type="match status" value="1"/>
</dbReference>
<reference evidence="6 7" key="1">
    <citation type="submission" date="2019-12" db="EMBL/GenBank/DDBJ databases">
        <title>Comparative genomics gives insights into the taxonomy of the Azoarcus-Aromatoleum group and reveals separate origins of nif in the plant-associated Azoarcus and non-plant-associated Aromatoleum sub-groups.</title>
        <authorList>
            <person name="Lafos M."/>
            <person name="Maluk M."/>
            <person name="Batista M."/>
            <person name="Junghare M."/>
            <person name="Carmona M."/>
            <person name="Faoro H."/>
            <person name="Cruz L.M."/>
            <person name="Battistoni F."/>
            <person name="De Souza E."/>
            <person name="Pedrosa F."/>
            <person name="Chen W.-M."/>
            <person name="Poole P.S."/>
            <person name="Dixon R.A."/>
            <person name="James E.K."/>
        </authorList>
    </citation>
    <scope>NUCLEOTIDE SEQUENCE [LARGE SCALE GENOMIC DNA]</scope>
    <source>
        <strain evidence="6 7">T</strain>
    </source>
</reference>
<dbReference type="Gene3D" id="3.30.70.2390">
    <property type="match status" value="1"/>
</dbReference>
<sequence length="499" mass="50653">MNRYALTLKPVLAAIVLGACSTTPDMPKDAWKIAPVQTVRHGGASAAGYFALGRVKEGQGASTQAIEAYRKAISADPAHAAAWNALGALQMQLGRTDEGLQALERAVSLAPTTSHLHNNLGYALLLAARDDDAAKALRRAVELDGGNRRAWSNLATAYRRLGALDQAEFAEARASGRWPAGPATPTMTASTSQQPSSQPSANSPTPVPQQPAPVVAANVAPTPAPTLAAPVAPVAPKTLTSPPVTVSAVLTETSPAATPIAALAPAVSAAPATAPAEPVQTPSLEAQTAALGFATVTPASVRTAAAPLVTTKPSATLVKVAENVFELRNAPTTTAATAIAEAAAIIAAVAPPAPAVARPPVAAGTTPVAQAPAADAANRAARYEIANGHGGEGLARRLAGLLGQQGFARPRLTNQAPYNQASSVIQYRDGYRASAEAFASQLPFRPTVQAAANGDLRVDVRLVLGRDLTTSDACAVLGLCARVAQTRAPKLAAARGGTD</sequence>
<dbReference type="InterPro" id="IPR044244">
    <property type="entry name" value="TTC27/Emw1"/>
</dbReference>
<organism evidence="6 7">
    <name type="scientific">Aromatoleum toluolicum</name>
    <dbReference type="NCBI Taxonomy" id="90060"/>
    <lineage>
        <taxon>Bacteria</taxon>
        <taxon>Pseudomonadati</taxon>
        <taxon>Pseudomonadota</taxon>
        <taxon>Betaproteobacteria</taxon>
        <taxon>Rhodocyclales</taxon>
        <taxon>Rhodocyclaceae</taxon>
        <taxon>Aromatoleum</taxon>
    </lineage>
</organism>
<dbReference type="Pfam" id="PF13399">
    <property type="entry name" value="LytR_C"/>
    <property type="match status" value="1"/>
</dbReference>
<evidence type="ECO:0000313" key="6">
    <source>
        <dbReference type="EMBL" id="NMF99996.1"/>
    </source>
</evidence>
<dbReference type="PROSITE" id="PS50005">
    <property type="entry name" value="TPR"/>
    <property type="match status" value="2"/>
</dbReference>
<feature type="repeat" description="TPR" evidence="3">
    <location>
        <begin position="46"/>
        <end position="79"/>
    </location>
</feature>
<dbReference type="EMBL" id="WTVS01000060">
    <property type="protein sequence ID" value="NMF99996.1"/>
    <property type="molecule type" value="Genomic_DNA"/>
</dbReference>
<dbReference type="InterPro" id="IPR019734">
    <property type="entry name" value="TPR_rpt"/>
</dbReference>
<keyword evidence="2 3" id="KW-0802">TPR repeat</keyword>
<dbReference type="Proteomes" id="UP000634522">
    <property type="component" value="Unassembled WGS sequence"/>
</dbReference>
<evidence type="ECO:0000259" key="5">
    <source>
        <dbReference type="Pfam" id="PF13399"/>
    </source>
</evidence>
<accession>A0ABX1NL81</accession>
<feature type="region of interest" description="Disordered" evidence="4">
    <location>
        <begin position="173"/>
        <end position="212"/>
    </location>
</feature>
<evidence type="ECO:0000256" key="3">
    <source>
        <dbReference type="PROSITE-ProRule" id="PRU00339"/>
    </source>
</evidence>
<comment type="caution">
    <text evidence="6">The sequence shown here is derived from an EMBL/GenBank/DDBJ whole genome shotgun (WGS) entry which is preliminary data.</text>
</comment>
<dbReference type="PROSITE" id="PS51257">
    <property type="entry name" value="PROKAR_LIPOPROTEIN"/>
    <property type="match status" value="1"/>
</dbReference>
<evidence type="ECO:0000256" key="4">
    <source>
        <dbReference type="SAM" id="MobiDB-lite"/>
    </source>
</evidence>
<feature type="compositionally biased region" description="Low complexity" evidence="4">
    <location>
        <begin position="183"/>
        <end position="204"/>
    </location>
</feature>
<feature type="repeat" description="TPR" evidence="3">
    <location>
        <begin position="80"/>
        <end position="113"/>
    </location>
</feature>
<name>A0ABX1NL81_9RHOO</name>
<dbReference type="SUPFAM" id="SSF48452">
    <property type="entry name" value="TPR-like"/>
    <property type="match status" value="1"/>
</dbReference>
<dbReference type="Gene3D" id="1.25.40.10">
    <property type="entry name" value="Tetratricopeptide repeat domain"/>
    <property type="match status" value="1"/>
</dbReference>
<dbReference type="InterPro" id="IPR011990">
    <property type="entry name" value="TPR-like_helical_dom_sf"/>
</dbReference>
<evidence type="ECO:0000256" key="1">
    <source>
        <dbReference type="ARBA" id="ARBA00022737"/>
    </source>
</evidence>
<keyword evidence="1" id="KW-0677">Repeat</keyword>
<proteinExistence type="predicted"/>
<evidence type="ECO:0000313" key="7">
    <source>
        <dbReference type="Proteomes" id="UP000634522"/>
    </source>
</evidence>
<protein>
    <submittedName>
        <fullName evidence="6">Tetratricopeptide repeat protein</fullName>
    </submittedName>
</protein>
<dbReference type="Pfam" id="PF13432">
    <property type="entry name" value="TPR_16"/>
    <property type="match status" value="2"/>
</dbReference>
<dbReference type="InterPro" id="IPR027381">
    <property type="entry name" value="LytR/CpsA/Psr_C"/>
</dbReference>
<gene>
    <name evidence="6" type="ORF">GPA27_21710</name>
</gene>